<keyword evidence="11" id="KW-1185">Reference proteome</keyword>
<sequence>MDEVAVLDRPSADTKAYRKLSVVVPVYNEEKNIPILCERLLAALDAIGTPFEIVLVNDGSKDRSREALRAAAERRQEIKVVGLKRNSGQTAAMMCGIDHASGDIIIPIDADLQNDPADIPLLLAKIAEGYDVASGWRKDRKDAAIRRNLPSRIANWLISAVSGVPLHDYGCTLKAYRREVLDGVRLYGEMHRFIPIYASWMGAKVIEVPVNHSPRAHGASNYGMERVLKVMLDLIVVKFLDRYWMKPIYVFGGFGFLCLMVSGLAGLWALWLKIFEGLSLIQTPLPLLAVMTFITGLMCILMGLLSEMVMRTYFESQGKTPYAVRERLNFDERFEDRKGYR</sequence>
<keyword evidence="4 8" id="KW-0812">Transmembrane</keyword>
<evidence type="ECO:0000256" key="5">
    <source>
        <dbReference type="ARBA" id="ARBA00022985"/>
    </source>
</evidence>
<evidence type="ECO:0000313" key="10">
    <source>
        <dbReference type="EMBL" id="MDQ7247022.1"/>
    </source>
</evidence>
<organism evidence="10 11">
    <name type="scientific">Dongia sedimenti</name>
    <dbReference type="NCBI Taxonomy" id="3064282"/>
    <lineage>
        <taxon>Bacteria</taxon>
        <taxon>Pseudomonadati</taxon>
        <taxon>Pseudomonadota</taxon>
        <taxon>Alphaproteobacteria</taxon>
        <taxon>Rhodospirillales</taxon>
        <taxon>Dongiaceae</taxon>
        <taxon>Dongia</taxon>
    </lineage>
</organism>
<proteinExistence type="predicted"/>
<evidence type="ECO:0000256" key="1">
    <source>
        <dbReference type="ARBA" id="ARBA00022475"/>
    </source>
</evidence>
<dbReference type="InterPro" id="IPR029044">
    <property type="entry name" value="Nucleotide-diphossugar_trans"/>
</dbReference>
<dbReference type="InterPro" id="IPR050256">
    <property type="entry name" value="Glycosyltransferase_2"/>
</dbReference>
<feature type="domain" description="Glycosyltransferase 2-like" evidence="9">
    <location>
        <begin position="21"/>
        <end position="182"/>
    </location>
</feature>
<keyword evidence="3 10" id="KW-0808">Transferase</keyword>
<evidence type="ECO:0000313" key="11">
    <source>
        <dbReference type="Proteomes" id="UP001230156"/>
    </source>
</evidence>
<dbReference type="PANTHER" id="PTHR48090:SF3">
    <property type="entry name" value="UNDECAPRENYL-PHOSPHATE 4-DEOXY-4-FORMAMIDO-L-ARABINOSE TRANSFERASE"/>
    <property type="match status" value="1"/>
</dbReference>
<keyword evidence="6 8" id="KW-1133">Transmembrane helix</keyword>
<dbReference type="Proteomes" id="UP001230156">
    <property type="component" value="Unassembled WGS sequence"/>
</dbReference>
<dbReference type="EC" id="2.4.-.-" evidence="10"/>
<comment type="caution">
    <text evidence="10">The sequence shown here is derived from an EMBL/GenBank/DDBJ whole genome shotgun (WGS) entry which is preliminary data.</text>
</comment>
<dbReference type="CDD" id="cd04187">
    <property type="entry name" value="DPM1_like_bac"/>
    <property type="match status" value="1"/>
</dbReference>
<dbReference type="EMBL" id="JAUYVI010000002">
    <property type="protein sequence ID" value="MDQ7247022.1"/>
    <property type="molecule type" value="Genomic_DNA"/>
</dbReference>
<evidence type="ECO:0000256" key="7">
    <source>
        <dbReference type="ARBA" id="ARBA00023136"/>
    </source>
</evidence>
<evidence type="ECO:0000256" key="8">
    <source>
        <dbReference type="SAM" id="Phobius"/>
    </source>
</evidence>
<dbReference type="InterPro" id="IPR001173">
    <property type="entry name" value="Glyco_trans_2-like"/>
</dbReference>
<dbReference type="SUPFAM" id="SSF53448">
    <property type="entry name" value="Nucleotide-diphospho-sugar transferases"/>
    <property type="match status" value="1"/>
</dbReference>
<keyword evidence="7 8" id="KW-0472">Membrane</keyword>
<feature type="transmembrane region" description="Helical" evidence="8">
    <location>
        <begin position="283"/>
        <end position="305"/>
    </location>
</feature>
<evidence type="ECO:0000256" key="2">
    <source>
        <dbReference type="ARBA" id="ARBA00022676"/>
    </source>
</evidence>
<name>A0ABU0YH28_9PROT</name>
<reference evidence="11" key="1">
    <citation type="submission" date="2023-08" db="EMBL/GenBank/DDBJ databases">
        <title>Rhodospirillaceae gen. nov., a novel taxon isolated from the Yangtze River Yuezi River estuary sludge.</title>
        <authorList>
            <person name="Ruan L."/>
        </authorList>
    </citation>
    <scope>NUCLEOTIDE SEQUENCE [LARGE SCALE GENOMIC DNA]</scope>
    <source>
        <strain evidence="11">R-7</strain>
    </source>
</reference>
<dbReference type="Pfam" id="PF00535">
    <property type="entry name" value="Glycos_transf_2"/>
    <property type="match status" value="1"/>
</dbReference>
<evidence type="ECO:0000256" key="6">
    <source>
        <dbReference type="ARBA" id="ARBA00022989"/>
    </source>
</evidence>
<dbReference type="PANTHER" id="PTHR48090">
    <property type="entry name" value="UNDECAPRENYL-PHOSPHATE 4-DEOXY-4-FORMAMIDO-L-ARABINOSE TRANSFERASE-RELATED"/>
    <property type="match status" value="1"/>
</dbReference>
<evidence type="ECO:0000259" key="9">
    <source>
        <dbReference type="Pfam" id="PF00535"/>
    </source>
</evidence>
<accession>A0ABU0YH28</accession>
<protein>
    <submittedName>
        <fullName evidence="10">Glycosyltransferase family 2 protein</fullName>
        <ecNumber evidence="10">2.4.-.-</ecNumber>
    </submittedName>
</protein>
<keyword evidence="2 10" id="KW-0328">Glycosyltransferase</keyword>
<keyword evidence="1" id="KW-1003">Cell membrane</keyword>
<evidence type="ECO:0000256" key="4">
    <source>
        <dbReference type="ARBA" id="ARBA00022692"/>
    </source>
</evidence>
<keyword evidence="5" id="KW-0448">Lipopolysaccharide biosynthesis</keyword>
<gene>
    <name evidence="10" type="ORF">Q8A70_05070</name>
</gene>
<dbReference type="Gene3D" id="3.90.550.10">
    <property type="entry name" value="Spore Coat Polysaccharide Biosynthesis Protein SpsA, Chain A"/>
    <property type="match status" value="1"/>
</dbReference>
<feature type="transmembrane region" description="Helical" evidence="8">
    <location>
        <begin position="248"/>
        <end position="271"/>
    </location>
</feature>
<dbReference type="GO" id="GO:0016757">
    <property type="term" value="F:glycosyltransferase activity"/>
    <property type="evidence" value="ECO:0007669"/>
    <property type="project" value="UniProtKB-KW"/>
</dbReference>
<evidence type="ECO:0000256" key="3">
    <source>
        <dbReference type="ARBA" id="ARBA00022679"/>
    </source>
</evidence>
<dbReference type="RefSeq" id="WP_379954432.1">
    <property type="nucleotide sequence ID" value="NZ_JAUYVI010000002.1"/>
</dbReference>